<protein>
    <submittedName>
        <fullName evidence="1">Uncharacterized protein</fullName>
    </submittedName>
</protein>
<dbReference type="KEGG" id="vg:16193568"/>
<gene>
    <name evidence="1" type="primary">154</name>
    <name evidence="1" type="ORF">DNAM5_154</name>
</gene>
<proteinExistence type="predicted"/>
<reference evidence="1 2" key="1">
    <citation type="submission" date="2012-12" db="EMBL/GenBank/DDBJ databases">
        <authorList>
            <person name="Sencilo A."/>
            <person name="Jacobs-Sera D."/>
            <person name="Russell D.A."/>
            <person name="Ko C."/>
            <person name="Atanasova N."/>
            <person name="Osterlund E."/>
            <person name="Oksanen H.M."/>
            <person name="Bamford D.H."/>
            <person name="Hatfull G.F."/>
            <person name="Roine E."/>
            <person name="Hendrix R.W."/>
        </authorList>
    </citation>
    <scope>NUCLEOTIDE SEQUENCE [LARGE SCALE GENOMIC DNA]</scope>
</reference>
<evidence type="ECO:0000313" key="2">
    <source>
        <dbReference type="Proteomes" id="UP000202086"/>
    </source>
</evidence>
<dbReference type="GeneID" id="16193568"/>
<keyword evidence="2" id="KW-1185">Reference proteome</keyword>
<name>R4TI39_9CAUD</name>
<dbReference type="EMBL" id="KC292029">
    <property type="protein sequence ID" value="AGM12011.1"/>
    <property type="molecule type" value="Genomic_DNA"/>
</dbReference>
<sequence length="51" mass="6236">MERRSFVDEVNEPETPNALAELMQQRSRENILIAWTQREYGFWTEWFDDAE</sequence>
<dbReference type="Proteomes" id="UP000202086">
    <property type="component" value="Segment"/>
</dbReference>
<organism evidence="1 2">
    <name type="scientific">Haloarcula californiae tailed virus 1</name>
    <dbReference type="NCBI Taxonomy" id="1273746"/>
    <lineage>
        <taxon>Viruses</taxon>
        <taxon>Duplodnaviria</taxon>
        <taxon>Heunggongvirae</taxon>
        <taxon>Uroviricota</taxon>
        <taxon>Caudoviricetes</taxon>
        <taxon>Thumleimavirales</taxon>
        <taxon>Druskaviridae</taxon>
        <taxon>Hacavirus</taxon>
        <taxon>Hacavirus italiense</taxon>
        <taxon>Hacavirus HCTV1</taxon>
    </lineage>
</organism>
<dbReference type="RefSeq" id="YP_008059715.1">
    <property type="nucleotide sequence ID" value="NC_021330.1"/>
</dbReference>
<dbReference type="OrthoDB" id="28688at10239"/>
<accession>R4TI39</accession>
<evidence type="ECO:0000313" key="1">
    <source>
        <dbReference type="EMBL" id="AGM12011.1"/>
    </source>
</evidence>